<reference evidence="2 3" key="1">
    <citation type="submission" date="2018-12" db="EMBL/GenBank/DDBJ databases">
        <title>Lysinibacillus antri sp. nov., isolated from a cave soil.</title>
        <authorList>
            <person name="Narsing Rao M.P."/>
            <person name="Zhang H."/>
            <person name="Dong Z.-Y."/>
            <person name="Niu X.-K."/>
            <person name="Zhang K."/>
            <person name="Fang B.-Z."/>
            <person name="Kang Y.-Q."/>
            <person name="Xiao M."/>
            <person name="Li W.-J."/>
        </authorList>
    </citation>
    <scope>NUCLEOTIDE SEQUENCE [LARGE SCALE GENOMIC DNA]</scope>
    <source>
        <strain evidence="2 3">SYSU K30002</strain>
    </source>
</reference>
<organism evidence="2 3">
    <name type="scientific">Lysinibacillus antri</name>
    <dbReference type="NCBI Taxonomy" id="2498145"/>
    <lineage>
        <taxon>Bacteria</taxon>
        <taxon>Bacillati</taxon>
        <taxon>Bacillota</taxon>
        <taxon>Bacilli</taxon>
        <taxon>Bacillales</taxon>
        <taxon>Bacillaceae</taxon>
        <taxon>Lysinibacillus</taxon>
    </lineage>
</organism>
<comment type="caution">
    <text evidence="2">The sequence shown here is derived from an EMBL/GenBank/DDBJ whole genome shotgun (WGS) entry which is preliminary data.</text>
</comment>
<feature type="domain" description="Methyltransferase type 11" evidence="1">
    <location>
        <begin position="44"/>
        <end position="133"/>
    </location>
</feature>
<dbReference type="PANTHER" id="PTHR43861:SF1">
    <property type="entry name" value="TRANS-ACONITATE 2-METHYLTRANSFERASE"/>
    <property type="match status" value="1"/>
</dbReference>
<keyword evidence="2" id="KW-0489">Methyltransferase</keyword>
<keyword evidence="2" id="KW-0808">Transferase</keyword>
<gene>
    <name evidence="2" type="ORF">EK386_11045</name>
</gene>
<proteinExistence type="predicted"/>
<accession>A0A432LB28</accession>
<dbReference type="InterPro" id="IPR029063">
    <property type="entry name" value="SAM-dependent_MTases_sf"/>
</dbReference>
<evidence type="ECO:0000313" key="2">
    <source>
        <dbReference type="EMBL" id="RUL51873.1"/>
    </source>
</evidence>
<name>A0A432LB28_9BACI</name>
<keyword evidence="3" id="KW-1185">Reference proteome</keyword>
<protein>
    <submittedName>
        <fullName evidence="2">SAM-dependent methyltransferase</fullName>
    </submittedName>
</protein>
<dbReference type="AlphaFoldDB" id="A0A432LB28"/>
<dbReference type="GO" id="GO:0008757">
    <property type="term" value="F:S-adenosylmethionine-dependent methyltransferase activity"/>
    <property type="evidence" value="ECO:0007669"/>
    <property type="project" value="InterPro"/>
</dbReference>
<evidence type="ECO:0000259" key="1">
    <source>
        <dbReference type="Pfam" id="PF08241"/>
    </source>
</evidence>
<dbReference type="Gene3D" id="3.40.50.150">
    <property type="entry name" value="Vaccinia Virus protein VP39"/>
    <property type="match status" value="1"/>
</dbReference>
<dbReference type="SUPFAM" id="SSF53335">
    <property type="entry name" value="S-adenosyl-L-methionine-dependent methyltransferases"/>
    <property type="match status" value="1"/>
</dbReference>
<dbReference type="GO" id="GO:0032259">
    <property type="term" value="P:methylation"/>
    <property type="evidence" value="ECO:0007669"/>
    <property type="project" value="UniProtKB-KW"/>
</dbReference>
<dbReference type="Pfam" id="PF08241">
    <property type="entry name" value="Methyltransf_11"/>
    <property type="match status" value="1"/>
</dbReference>
<dbReference type="CDD" id="cd02440">
    <property type="entry name" value="AdoMet_MTases"/>
    <property type="match status" value="1"/>
</dbReference>
<dbReference type="PANTHER" id="PTHR43861">
    <property type="entry name" value="TRANS-ACONITATE 2-METHYLTRANSFERASE-RELATED"/>
    <property type="match status" value="1"/>
</dbReference>
<dbReference type="EMBL" id="RYYR01000013">
    <property type="protein sequence ID" value="RUL51873.1"/>
    <property type="molecule type" value="Genomic_DNA"/>
</dbReference>
<dbReference type="InterPro" id="IPR013216">
    <property type="entry name" value="Methyltransf_11"/>
</dbReference>
<sequence length="259" mass="29297">MVVMSNKVKDQWNAALYDQSHSFVSKFGSNIVELLNASVGEEILDLGCGTGDIANQLFNKGVHILGIDKSENMVSAAKEKYPHIPFKVEDATEIDYDRQFDAVFSNATLHWVKNPSKALASIYKGLKRGGRFVAEFGGKGNVAIITNEIVQQMQQTGFEFEEERFPWFYPSIAEYTTLMEKAGFRVIFAQHIDRPTPLEGEDGLKNWITMFGMDLLKGIDEEMKNQIITNVENALKPILYKDSGWEADYKRIRVIGIKE</sequence>
<evidence type="ECO:0000313" key="3">
    <source>
        <dbReference type="Proteomes" id="UP000287910"/>
    </source>
</evidence>
<dbReference type="Proteomes" id="UP000287910">
    <property type="component" value="Unassembled WGS sequence"/>
</dbReference>